<gene>
    <name evidence="1" type="ORF">GRI72_09370</name>
</gene>
<evidence type="ECO:0000313" key="2">
    <source>
        <dbReference type="Proteomes" id="UP000444401"/>
    </source>
</evidence>
<sequence>MADFRYSWCMSDDPENTPSMMTDNTPEARAWRREQANVDADIEGMATSSEARAFVAELDKLNLTTEERIARITAFHQQREEQSPDQGSE</sequence>
<evidence type="ECO:0008006" key="3">
    <source>
        <dbReference type="Google" id="ProtNLM"/>
    </source>
</evidence>
<keyword evidence="2" id="KW-1185">Reference proteome</keyword>
<organism evidence="1 2">
    <name type="scientific">Pelagerythrobacter marinus</name>
    <dbReference type="NCBI Taxonomy" id="538382"/>
    <lineage>
        <taxon>Bacteria</taxon>
        <taxon>Pseudomonadati</taxon>
        <taxon>Pseudomonadota</taxon>
        <taxon>Alphaproteobacteria</taxon>
        <taxon>Sphingomonadales</taxon>
        <taxon>Erythrobacteraceae</taxon>
        <taxon>Pelagerythrobacter</taxon>
    </lineage>
</organism>
<comment type="caution">
    <text evidence="1">The sequence shown here is derived from an EMBL/GenBank/DDBJ whole genome shotgun (WGS) entry which is preliminary data.</text>
</comment>
<reference evidence="1 2" key="1">
    <citation type="submission" date="2019-12" db="EMBL/GenBank/DDBJ databases">
        <title>Genomic-based taxomic classification of the family Erythrobacteraceae.</title>
        <authorList>
            <person name="Xu L."/>
        </authorList>
    </citation>
    <scope>NUCLEOTIDE SEQUENCE [LARGE SCALE GENOMIC DNA]</scope>
    <source>
        <strain evidence="1 2">H32</strain>
    </source>
</reference>
<evidence type="ECO:0000313" key="1">
    <source>
        <dbReference type="EMBL" id="MXO69033.1"/>
    </source>
</evidence>
<protein>
    <recommendedName>
        <fullName evidence="3">Antitoxin VbhA domain-containing protein</fullName>
    </recommendedName>
</protein>
<name>A0ABW9UX47_9SPHN</name>
<dbReference type="Proteomes" id="UP000444401">
    <property type="component" value="Unassembled WGS sequence"/>
</dbReference>
<dbReference type="EMBL" id="WTYO01000003">
    <property type="protein sequence ID" value="MXO69033.1"/>
    <property type="molecule type" value="Genomic_DNA"/>
</dbReference>
<proteinExistence type="predicted"/>
<accession>A0ABW9UX47</accession>